<dbReference type="GO" id="GO:0003995">
    <property type="term" value="F:acyl-CoA dehydrogenase activity"/>
    <property type="evidence" value="ECO:0007669"/>
    <property type="project" value="InterPro"/>
</dbReference>
<dbReference type="InterPro" id="IPR052161">
    <property type="entry name" value="Mycobact_Acyl-CoA_DH"/>
</dbReference>
<evidence type="ECO:0000313" key="10">
    <source>
        <dbReference type="EMBL" id="TCO13084.1"/>
    </source>
</evidence>
<dbReference type="Pfam" id="PF00441">
    <property type="entry name" value="Acyl-CoA_dh_1"/>
    <property type="match status" value="1"/>
</dbReference>
<dbReference type="Pfam" id="PF02771">
    <property type="entry name" value="Acyl-CoA_dh_N"/>
    <property type="match status" value="1"/>
</dbReference>
<dbReference type="SUPFAM" id="SSF56645">
    <property type="entry name" value="Acyl-CoA dehydrogenase NM domain-like"/>
    <property type="match status" value="1"/>
</dbReference>
<dbReference type="PANTHER" id="PTHR43292:SF4">
    <property type="entry name" value="ACYL-COA DEHYDROGENASE FADE34"/>
    <property type="match status" value="1"/>
</dbReference>
<protein>
    <recommendedName>
        <fullName evidence="12">Acyl-CoA dehydrogenase</fullName>
    </recommendedName>
</protein>
<evidence type="ECO:0000256" key="4">
    <source>
        <dbReference type="ARBA" id="ARBA00022827"/>
    </source>
</evidence>
<dbReference type="AlphaFoldDB" id="A0A4R2GSQ8"/>
<evidence type="ECO:0000313" key="11">
    <source>
        <dbReference type="Proteomes" id="UP000294881"/>
    </source>
</evidence>
<evidence type="ECO:0008006" key="12">
    <source>
        <dbReference type="Google" id="ProtNLM"/>
    </source>
</evidence>
<dbReference type="SUPFAM" id="SSF47203">
    <property type="entry name" value="Acyl-CoA dehydrogenase C-terminal domain-like"/>
    <property type="match status" value="1"/>
</dbReference>
<sequence>MTTALRFDPLRLPPRCQELRREVREFLAEEIANGVFDPDNPESGSANADAFARRVGERGWIGMTWPKKYGGGERSFLERYVVTEEMCVARAPTRRFFVVDRQSGPTLIRYGSEAIRQSILPRAVRGELCFCIGMSEPGSGSDLFAVQSRATRTEGGWLLNGSKIWTSNAHQADYMIGLFRTAPPTKENRRHGLTSFLIDMKTPGIVCNRIGMMTGHRDFNEVAFTDVFIPDDHVIGEIDGAWKQATSELAYERSGPERFLETYGALAGVTRLAGTEPDVRVAAGLGQLTAQLHALRRMSVSVAGMLEQGREPVVEAAIVKDLGTLWEQALPQRARELSALIPLADDDGWREQFGQRLSYYLKAAPKLTIQGGTTEVLRGIIARGLGLR</sequence>
<dbReference type="Proteomes" id="UP000294881">
    <property type="component" value="Unassembled WGS sequence"/>
</dbReference>
<feature type="domain" description="Acyl-CoA oxidase/dehydrogenase middle" evidence="8">
    <location>
        <begin position="131"/>
        <end position="227"/>
    </location>
</feature>
<evidence type="ECO:0000256" key="5">
    <source>
        <dbReference type="ARBA" id="ARBA00023002"/>
    </source>
</evidence>
<accession>A0A4R2GSQ8</accession>
<dbReference type="InterPro" id="IPR009075">
    <property type="entry name" value="AcylCo_DH/oxidase_C"/>
</dbReference>
<dbReference type="GO" id="GO:0050660">
    <property type="term" value="F:flavin adenine dinucleotide binding"/>
    <property type="evidence" value="ECO:0007669"/>
    <property type="project" value="InterPro"/>
</dbReference>
<dbReference type="InterPro" id="IPR036250">
    <property type="entry name" value="AcylCo_DH-like_C"/>
</dbReference>
<keyword evidence="3 6" id="KW-0285">Flavoprotein</keyword>
<dbReference type="OrthoDB" id="9775090at2"/>
<dbReference type="InterPro" id="IPR006089">
    <property type="entry name" value="Acyl-CoA_DH_CS"/>
</dbReference>
<dbReference type="InterPro" id="IPR046373">
    <property type="entry name" value="Acyl-CoA_Oxase/DH_mid-dom_sf"/>
</dbReference>
<reference evidence="10 11" key="1">
    <citation type="submission" date="2019-03" db="EMBL/GenBank/DDBJ databases">
        <title>Genomic Encyclopedia of Type Strains, Phase IV (KMG-IV): sequencing the most valuable type-strain genomes for metagenomic binning, comparative biology and taxonomic classification.</title>
        <authorList>
            <person name="Goeker M."/>
        </authorList>
    </citation>
    <scope>NUCLEOTIDE SEQUENCE [LARGE SCALE GENOMIC DNA]</scope>
    <source>
        <strain evidence="10 11">DSM 22958</strain>
    </source>
</reference>
<dbReference type="InterPro" id="IPR006091">
    <property type="entry name" value="Acyl-CoA_Oxase/DH_mid-dom"/>
</dbReference>
<comment type="caution">
    <text evidence="10">The sequence shown here is derived from an EMBL/GenBank/DDBJ whole genome shotgun (WGS) entry which is preliminary data.</text>
</comment>
<evidence type="ECO:0000256" key="2">
    <source>
        <dbReference type="ARBA" id="ARBA00009347"/>
    </source>
</evidence>
<dbReference type="GO" id="GO:0005886">
    <property type="term" value="C:plasma membrane"/>
    <property type="evidence" value="ECO:0007669"/>
    <property type="project" value="TreeGrafter"/>
</dbReference>
<name>A0A4R2GSQ8_9HYPH</name>
<dbReference type="InterPro" id="IPR009100">
    <property type="entry name" value="AcylCoA_DH/oxidase_NM_dom_sf"/>
</dbReference>
<proteinExistence type="inferred from homology"/>
<gene>
    <name evidence="10" type="ORF">EV666_107111</name>
</gene>
<evidence type="ECO:0000256" key="3">
    <source>
        <dbReference type="ARBA" id="ARBA00022630"/>
    </source>
</evidence>
<dbReference type="Pfam" id="PF02770">
    <property type="entry name" value="Acyl-CoA_dh_M"/>
    <property type="match status" value="1"/>
</dbReference>
<comment type="cofactor">
    <cofactor evidence="1 6">
        <name>FAD</name>
        <dbReference type="ChEBI" id="CHEBI:57692"/>
    </cofactor>
</comment>
<evidence type="ECO:0000256" key="6">
    <source>
        <dbReference type="RuleBase" id="RU362125"/>
    </source>
</evidence>
<dbReference type="InterPro" id="IPR037069">
    <property type="entry name" value="AcylCoA_DH/ox_N_sf"/>
</dbReference>
<evidence type="ECO:0000256" key="1">
    <source>
        <dbReference type="ARBA" id="ARBA00001974"/>
    </source>
</evidence>
<dbReference type="Gene3D" id="2.40.110.10">
    <property type="entry name" value="Butyryl-CoA Dehydrogenase, subunit A, domain 2"/>
    <property type="match status" value="1"/>
</dbReference>
<dbReference type="EMBL" id="SLWL01000007">
    <property type="protein sequence ID" value="TCO13084.1"/>
    <property type="molecule type" value="Genomic_DNA"/>
</dbReference>
<keyword evidence="11" id="KW-1185">Reference proteome</keyword>
<organism evidence="10 11">
    <name type="scientific">Camelimonas lactis</name>
    <dbReference type="NCBI Taxonomy" id="659006"/>
    <lineage>
        <taxon>Bacteria</taxon>
        <taxon>Pseudomonadati</taxon>
        <taxon>Pseudomonadota</taxon>
        <taxon>Alphaproteobacteria</taxon>
        <taxon>Hyphomicrobiales</taxon>
        <taxon>Chelatococcaceae</taxon>
        <taxon>Camelimonas</taxon>
    </lineage>
</organism>
<dbReference type="Gene3D" id="1.20.140.10">
    <property type="entry name" value="Butyryl-CoA Dehydrogenase, subunit A, domain 3"/>
    <property type="match status" value="1"/>
</dbReference>
<dbReference type="RefSeq" id="WP_132006814.1">
    <property type="nucleotide sequence ID" value="NZ_JBHUNN010000001.1"/>
</dbReference>
<feature type="domain" description="Acyl-CoA dehydrogenase/oxidase N-terminal" evidence="9">
    <location>
        <begin position="17"/>
        <end position="127"/>
    </location>
</feature>
<keyword evidence="5 6" id="KW-0560">Oxidoreductase</keyword>
<dbReference type="Gene3D" id="1.10.540.10">
    <property type="entry name" value="Acyl-CoA dehydrogenase/oxidase, N-terminal domain"/>
    <property type="match status" value="1"/>
</dbReference>
<dbReference type="PANTHER" id="PTHR43292">
    <property type="entry name" value="ACYL-COA DEHYDROGENASE"/>
    <property type="match status" value="1"/>
</dbReference>
<dbReference type="PROSITE" id="PS00072">
    <property type="entry name" value="ACYL_COA_DH_1"/>
    <property type="match status" value="1"/>
</dbReference>
<evidence type="ECO:0000259" key="8">
    <source>
        <dbReference type="Pfam" id="PF02770"/>
    </source>
</evidence>
<comment type="similarity">
    <text evidence="2 6">Belongs to the acyl-CoA dehydrogenase family.</text>
</comment>
<evidence type="ECO:0000259" key="7">
    <source>
        <dbReference type="Pfam" id="PF00441"/>
    </source>
</evidence>
<feature type="domain" description="Acyl-CoA dehydrogenase/oxidase C-terminal" evidence="7">
    <location>
        <begin position="284"/>
        <end position="385"/>
    </location>
</feature>
<evidence type="ECO:0000259" key="9">
    <source>
        <dbReference type="Pfam" id="PF02771"/>
    </source>
</evidence>
<dbReference type="InterPro" id="IPR013786">
    <property type="entry name" value="AcylCoA_DH/ox_N"/>
</dbReference>
<keyword evidence="4 6" id="KW-0274">FAD</keyword>